<evidence type="ECO:0000313" key="5">
    <source>
        <dbReference type="EMBL" id="KAG2496530.1"/>
    </source>
</evidence>
<dbReference type="GO" id="GO:0005524">
    <property type="term" value="F:ATP binding"/>
    <property type="evidence" value="ECO:0007669"/>
    <property type="project" value="UniProtKB-KW"/>
</dbReference>
<dbReference type="PROSITE" id="PS00108">
    <property type="entry name" value="PROTEIN_KINASE_ST"/>
    <property type="match status" value="1"/>
</dbReference>
<feature type="domain" description="Protein kinase" evidence="4">
    <location>
        <begin position="1"/>
        <end position="229"/>
    </location>
</feature>
<dbReference type="Proteomes" id="UP000612055">
    <property type="component" value="Unassembled WGS sequence"/>
</dbReference>
<keyword evidence="1" id="KW-0547">Nucleotide-binding</keyword>
<dbReference type="Gene3D" id="3.30.200.20">
    <property type="entry name" value="Phosphorylase Kinase, domain 1"/>
    <property type="match status" value="1"/>
</dbReference>
<evidence type="ECO:0000313" key="6">
    <source>
        <dbReference type="Proteomes" id="UP000612055"/>
    </source>
</evidence>
<keyword evidence="2" id="KW-0067">ATP-binding</keyword>
<reference evidence="5" key="1">
    <citation type="journal article" date="2020" name="bioRxiv">
        <title>Comparative genomics of Chlamydomonas.</title>
        <authorList>
            <person name="Craig R.J."/>
            <person name="Hasan A.R."/>
            <person name="Ness R.W."/>
            <person name="Keightley P.D."/>
        </authorList>
    </citation>
    <scope>NUCLEOTIDE SEQUENCE</scope>
    <source>
        <strain evidence="5">CCAP 11/70</strain>
    </source>
</reference>
<evidence type="ECO:0000259" key="4">
    <source>
        <dbReference type="PROSITE" id="PS50011"/>
    </source>
</evidence>
<dbReference type="SUPFAM" id="SSF56112">
    <property type="entry name" value="Protein kinase-like (PK-like)"/>
    <property type="match status" value="1"/>
</dbReference>
<organism evidence="5 6">
    <name type="scientific">Edaphochlamys debaryana</name>
    <dbReference type="NCBI Taxonomy" id="47281"/>
    <lineage>
        <taxon>Eukaryota</taxon>
        <taxon>Viridiplantae</taxon>
        <taxon>Chlorophyta</taxon>
        <taxon>core chlorophytes</taxon>
        <taxon>Chlorophyceae</taxon>
        <taxon>CS clade</taxon>
        <taxon>Chlamydomonadales</taxon>
        <taxon>Chlamydomonadales incertae sedis</taxon>
        <taxon>Edaphochlamys</taxon>
    </lineage>
</organism>
<dbReference type="PANTHER" id="PTHR24055">
    <property type="entry name" value="MITOGEN-ACTIVATED PROTEIN KINASE"/>
    <property type="match status" value="1"/>
</dbReference>
<dbReference type="InterPro" id="IPR011009">
    <property type="entry name" value="Kinase-like_dom_sf"/>
</dbReference>
<dbReference type="SMART" id="SM00220">
    <property type="entry name" value="S_TKc"/>
    <property type="match status" value="1"/>
</dbReference>
<feature type="region of interest" description="Disordered" evidence="3">
    <location>
        <begin position="756"/>
        <end position="779"/>
    </location>
</feature>
<accession>A0A835Y5I6</accession>
<comment type="caution">
    <text evidence="5">The sequence shown here is derived from an EMBL/GenBank/DDBJ whole genome shotgun (WGS) entry which is preliminary data.</text>
</comment>
<feature type="compositionally biased region" description="Low complexity" evidence="3">
    <location>
        <begin position="381"/>
        <end position="393"/>
    </location>
</feature>
<dbReference type="Pfam" id="PF00069">
    <property type="entry name" value="Pkinase"/>
    <property type="match status" value="1"/>
</dbReference>
<dbReference type="Gene3D" id="1.10.510.10">
    <property type="entry name" value="Transferase(Phosphotransferase) domain 1"/>
    <property type="match status" value="1"/>
</dbReference>
<dbReference type="EMBL" id="JAEHOE010000018">
    <property type="protein sequence ID" value="KAG2496530.1"/>
    <property type="molecule type" value="Genomic_DNA"/>
</dbReference>
<dbReference type="PROSITE" id="PS50011">
    <property type="entry name" value="PROTEIN_KINASE_DOM"/>
    <property type="match status" value="1"/>
</dbReference>
<evidence type="ECO:0000256" key="3">
    <source>
        <dbReference type="SAM" id="MobiDB-lite"/>
    </source>
</evidence>
<feature type="region of interest" description="Disordered" evidence="3">
    <location>
        <begin position="938"/>
        <end position="964"/>
    </location>
</feature>
<evidence type="ECO:0000256" key="1">
    <source>
        <dbReference type="ARBA" id="ARBA00022741"/>
    </source>
</evidence>
<dbReference type="GO" id="GO:0004672">
    <property type="term" value="F:protein kinase activity"/>
    <property type="evidence" value="ECO:0007669"/>
    <property type="project" value="InterPro"/>
</dbReference>
<feature type="compositionally biased region" description="Pro residues" evidence="3">
    <location>
        <begin position="273"/>
        <end position="285"/>
    </location>
</feature>
<sequence>MRLAVREAKTLESLDHPNLVKLLAAFKSKTGRVYMVFEFVGPSLHDQLDLQPTGLAPAATKLLAWQLLSGVAYLHDKKVLHRDIKPANVLLEPATGVAKLSDFGFARPTKCGPQVLVRDHYGAGADVWSLGCTIAEMATGRALFPGTSSADQLWRIVTCLGPLAPLQAARALASPRLSVFATSPPPLRKTLRQRLPELEPRLFEVVEACLRLDPRHRPTVRELLAMPYFWDVRRAAEGTPVAALIDTRETGVRSAAAGMEALAAVALPSLPSSTPPTSPATPAPALPASTQPWVPGPAPQGAPNARLAPATAPASTLSAATLGQAPAPASDQAARTADTRPGLAPAVPASSNDQDQSAHMEAIQMVPAPAVGIALSTPVPPSAALAPAAASAPGRPPPLGLTPQPAASEPKVPEAVSVPAVSCSPVVMPPLNFWGGLYSDNGSTAANGRRPAPGPAASSSVARDPAALQESGYALYDSRSSTPCTALFTASPYTSAAHLAPDAPRRPPGDVRASTLSSSKVGEFDCYPLTRRSSATSSWYGPRQLPFRHLDSSSQSSGGWPVAATPRGAPPLASSGSGRTLPHVRPQAAAAAAAAEQTGSGSVRLAGLPKAGPVIATVLQLGAFRSGADAVPLRLPAPRLRRAASVAEPAPPETDSPPALAPVRLAARGLSGGHIQRIGTPTFAELSDAADDSGVGLTSGDTSAAGLNSASLLSPPLLFPVSQDASPAPTRAGAGGRSFRRRLTVPAMLHASVPSVLEEDGEGEGASAGAGDLSGDGTAAAATSGAAAAAAAAAGMSSLVRRSVSVPELHQARQRAPPSAGVSTGGSPALAVRGSRRGASRRRAPVSKSAAAGGPEAPSAAAGPVTAAREALVRSLRSPPRATRPEEGPSAGAGWSRRPAGAAAAVDWGGIPRQAVAPKLYAVGAEARDAADEALATDLASGDGGWPDGGDEEAAQGSPACLGGSIGRLGRALKHALRRRGSRKL</sequence>
<feature type="region of interest" description="Disordered" evidence="3">
    <location>
        <begin position="498"/>
        <end position="517"/>
    </location>
</feature>
<gene>
    <name evidence="5" type="ORF">HYH03_005354</name>
</gene>
<dbReference type="InterPro" id="IPR000719">
    <property type="entry name" value="Prot_kinase_dom"/>
</dbReference>
<feature type="compositionally biased region" description="Basic residues" evidence="3">
    <location>
        <begin position="834"/>
        <end position="845"/>
    </location>
</feature>
<dbReference type="AlphaFoldDB" id="A0A835Y5I6"/>
<feature type="compositionally biased region" description="Low complexity" evidence="3">
    <location>
        <begin position="445"/>
        <end position="463"/>
    </location>
</feature>
<name>A0A835Y5I6_9CHLO</name>
<evidence type="ECO:0000256" key="2">
    <source>
        <dbReference type="ARBA" id="ARBA00022840"/>
    </source>
</evidence>
<keyword evidence="6" id="KW-1185">Reference proteome</keyword>
<feature type="compositionally biased region" description="Gly residues" evidence="3">
    <location>
        <begin position="764"/>
        <end position="774"/>
    </location>
</feature>
<dbReference type="OrthoDB" id="2195230at2759"/>
<feature type="compositionally biased region" description="Low complexity" evidence="3">
    <location>
        <begin position="302"/>
        <end position="322"/>
    </location>
</feature>
<dbReference type="InterPro" id="IPR050117">
    <property type="entry name" value="MAPK"/>
</dbReference>
<feature type="region of interest" description="Disordered" evidence="3">
    <location>
        <begin position="270"/>
        <end position="358"/>
    </location>
</feature>
<feature type="region of interest" description="Disordered" evidence="3">
    <location>
        <begin position="808"/>
        <end position="899"/>
    </location>
</feature>
<proteinExistence type="predicted"/>
<protein>
    <recommendedName>
        <fullName evidence="4">Protein kinase domain-containing protein</fullName>
    </recommendedName>
</protein>
<feature type="region of interest" description="Disordered" evidence="3">
    <location>
        <begin position="381"/>
        <end position="410"/>
    </location>
</feature>
<feature type="region of interest" description="Disordered" evidence="3">
    <location>
        <begin position="445"/>
        <end position="464"/>
    </location>
</feature>
<feature type="region of interest" description="Disordered" evidence="3">
    <location>
        <begin position="550"/>
        <end position="595"/>
    </location>
</feature>
<feature type="compositionally biased region" description="Low complexity" evidence="3">
    <location>
        <begin position="847"/>
        <end position="868"/>
    </location>
</feature>
<dbReference type="InterPro" id="IPR008271">
    <property type="entry name" value="Ser/Thr_kinase_AS"/>
</dbReference>